<protein>
    <recommendedName>
        <fullName evidence="4">TonB-like protein</fullName>
    </recommendedName>
</protein>
<organism evidence="2 3">
    <name type="scientific">Leeuwenhoekiella aequorea</name>
    <dbReference type="NCBI Taxonomy" id="283736"/>
    <lineage>
        <taxon>Bacteria</taxon>
        <taxon>Pseudomonadati</taxon>
        <taxon>Bacteroidota</taxon>
        <taxon>Flavobacteriia</taxon>
        <taxon>Flavobacteriales</taxon>
        <taxon>Flavobacteriaceae</taxon>
        <taxon>Leeuwenhoekiella</taxon>
    </lineage>
</organism>
<dbReference type="Proteomes" id="UP000289238">
    <property type="component" value="Unassembled WGS sequence"/>
</dbReference>
<sequence length="120" mass="13252">MKTIEIFMLAFAICSSAILTANPVDPTEPTSKTTSKEVKASMNKQLLDLLSNSRFKVAQETTVNIAFTVNSENEIVVLNVKTDNAAIKNSIQNTLNYKELKAKAIKGQTYFLPLRLVVTD</sequence>
<comment type="caution">
    <text evidence="2">The sequence shown here is derived from an EMBL/GenBank/DDBJ whole genome shotgun (WGS) entry which is preliminary data.</text>
</comment>
<evidence type="ECO:0000256" key="1">
    <source>
        <dbReference type="SAM" id="SignalP"/>
    </source>
</evidence>
<feature type="signal peptide" evidence="1">
    <location>
        <begin position="1"/>
        <end position="21"/>
    </location>
</feature>
<gene>
    <name evidence="2" type="ORF">DSM00_1444</name>
</gene>
<dbReference type="AlphaFoldDB" id="A0A4Q0PBF0"/>
<proteinExistence type="predicted"/>
<evidence type="ECO:0008006" key="4">
    <source>
        <dbReference type="Google" id="ProtNLM"/>
    </source>
</evidence>
<dbReference type="RefSeq" id="WP_128757328.1">
    <property type="nucleotide sequence ID" value="NZ_QOVM01000002.1"/>
</dbReference>
<dbReference type="EMBL" id="QOVM01000002">
    <property type="protein sequence ID" value="RXG23828.1"/>
    <property type="molecule type" value="Genomic_DNA"/>
</dbReference>
<evidence type="ECO:0000313" key="2">
    <source>
        <dbReference type="EMBL" id="RXG23828.1"/>
    </source>
</evidence>
<keyword evidence="3" id="KW-1185">Reference proteome</keyword>
<accession>A0A4Q0PBF0</accession>
<name>A0A4Q0PBF0_9FLAO</name>
<dbReference type="OrthoDB" id="1203184at2"/>
<feature type="chain" id="PRO_5020986112" description="TonB-like protein" evidence="1">
    <location>
        <begin position="22"/>
        <end position="120"/>
    </location>
</feature>
<evidence type="ECO:0000313" key="3">
    <source>
        <dbReference type="Proteomes" id="UP000289238"/>
    </source>
</evidence>
<keyword evidence="1" id="KW-0732">Signal</keyword>
<reference evidence="2 3" key="1">
    <citation type="submission" date="2018-07" db="EMBL/GenBank/DDBJ databases">
        <title>Leeuwenhoekiella genomics.</title>
        <authorList>
            <person name="Tahon G."/>
            <person name="Willems A."/>
        </authorList>
    </citation>
    <scope>NUCLEOTIDE SEQUENCE [LARGE SCALE GENOMIC DNA]</scope>
    <source>
        <strain evidence="2 3">LMG 22550</strain>
    </source>
</reference>